<gene>
    <name evidence="2" type="ordered locus">Mpe_A1895</name>
</gene>
<sequence length="284" mass="31687">MKPAAPAVREFHYRVRHGAAGHVPGAHRSRRGEAGLEFRGHVPLTQAPDTRRIDVHASLRDAFGQWQVRVFSERKAVAVVVIADLSASMGYRGVRRKLDVLADFTQAAAESAWRAGDSFGFIGCDERLRRDWLLPPTRRRGLGGLLAQRLRRLDPQGSAIGLAEAARALPHRRALVFLVSDFHLPIADLETVLGGLAHHEVVPVMVWDRQEFDPPRNGLIQLADPESGEQTLVWVRPALRERWRAVQAGRRAALQALFHRHRLDPLVLDDGYRADAVSAHFVQG</sequence>
<dbReference type="AlphaFoldDB" id="A2SH14"/>
<proteinExistence type="predicted"/>
<evidence type="ECO:0000313" key="3">
    <source>
        <dbReference type="Proteomes" id="UP000000366"/>
    </source>
</evidence>
<reference evidence="2 3" key="1">
    <citation type="journal article" date="2007" name="J. Bacteriol.">
        <title>Whole-genome analysis of the methyl tert-butyl ether-degrading beta-proteobacterium Methylibium petroleiphilum PM1.</title>
        <authorList>
            <person name="Kane S.R."/>
            <person name="Chakicherla A.Y."/>
            <person name="Chain P.S.G."/>
            <person name="Schmidt R."/>
            <person name="Shin M.W."/>
            <person name="Legler T.C."/>
            <person name="Scow K.M."/>
            <person name="Larimer F.W."/>
            <person name="Lucas S.M."/>
            <person name="Richardson P.M."/>
            <person name="Hristova K.R."/>
        </authorList>
    </citation>
    <scope>NUCLEOTIDE SEQUENCE [LARGE SCALE GENOMIC DNA]</scope>
    <source>
        <strain evidence="3">ATCC BAA-1232 / LMG 22953 / PM1</strain>
    </source>
</reference>
<feature type="domain" description="DUF58" evidence="1">
    <location>
        <begin position="49"/>
        <end position="251"/>
    </location>
</feature>
<dbReference type="HOGENOM" id="CLU_1000440_0_0_4"/>
<name>A2SH14_METPP</name>
<dbReference type="Proteomes" id="UP000000366">
    <property type="component" value="Chromosome"/>
</dbReference>
<dbReference type="eggNOG" id="COG1721">
    <property type="taxonomic scope" value="Bacteria"/>
</dbReference>
<keyword evidence="3" id="KW-1185">Reference proteome</keyword>
<dbReference type="STRING" id="420662.Mpe_A1895"/>
<dbReference type="Pfam" id="PF01882">
    <property type="entry name" value="DUF58"/>
    <property type="match status" value="1"/>
</dbReference>
<evidence type="ECO:0000313" key="2">
    <source>
        <dbReference type="EMBL" id="ABM94853.1"/>
    </source>
</evidence>
<dbReference type="InterPro" id="IPR002881">
    <property type="entry name" value="DUF58"/>
</dbReference>
<protein>
    <recommendedName>
        <fullName evidence="1">DUF58 domain-containing protein</fullName>
    </recommendedName>
</protein>
<dbReference type="PANTHER" id="PTHR33608">
    <property type="entry name" value="BLL2464 PROTEIN"/>
    <property type="match status" value="1"/>
</dbReference>
<dbReference type="RefSeq" id="WP_011829490.1">
    <property type="nucleotide sequence ID" value="NC_008825.1"/>
</dbReference>
<dbReference type="EMBL" id="CP000555">
    <property type="protein sequence ID" value="ABM94853.1"/>
    <property type="molecule type" value="Genomic_DNA"/>
</dbReference>
<organism evidence="2 3">
    <name type="scientific">Methylibium petroleiphilum (strain ATCC BAA-1232 / LMG 22953 / PM1)</name>
    <dbReference type="NCBI Taxonomy" id="420662"/>
    <lineage>
        <taxon>Bacteria</taxon>
        <taxon>Pseudomonadati</taxon>
        <taxon>Pseudomonadota</taxon>
        <taxon>Betaproteobacteria</taxon>
        <taxon>Burkholderiales</taxon>
        <taxon>Sphaerotilaceae</taxon>
        <taxon>Methylibium</taxon>
    </lineage>
</organism>
<dbReference type="KEGG" id="mpt:Mpe_A1895"/>
<evidence type="ECO:0000259" key="1">
    <source>
        <dbReference type="Pfam" id="PF01882"/>
    </source>
</evidence>
<dbReference type="SUPFAM" id="SSF53300">
    <property type="entry name" value="vWA-like"/>
    <property type="match status" value="1"/>
</dbReference>
<accession>A2SH14</accession>
<dbReference type="InterPro" id="IPR036465">
    <property type="entry name" value="vWFA_dom_sf"/>
</dbReference>
<dbReference type="PANTHER" id="PTHR33608:SF6">
    <property type="entry name" value="BLL2464 PROTEIN"/>
    <property type="match status" value="1"/>
</dbReference>